<reference evidence="5 6" key="1">
    <citation type="submission" date="2020-02" db="EMBL/GenBank/DDBJ databases">
        <title>Balneolaceae bacterium YR4-1, complete genome.</title>
        <authorList>
            <person name="Li Y."/>
            <person name="Wu S."/>
        </authorList>
    </citation>
    <scope>NUCLEOTIDE SEQUENCE [LARGE SCALE GENOMIC DNA]</scope>
    <source>
        <strain evidence="5 6">YR4-1</strain>
    </source>
</reference>
<sequence>MKLTFQASLLLVIVMLIGLPAKAQNDGSIVTETNYNALELRNIGPALTSGRIADIAIHPEDDNLWYVAVGSGGVWKTTNAGTTWKPIFDNQPSYSIGSVTIDPNNPNTIWVGTGENVGGRHVGYGDGVYKSTDAGMTWENMGLKNSEHISKVVIHPENPDVVWVAAQGPLWSKGGERGLYKSMDGGKTWNKVLGDDEWTGVTDLVLDPRNPDRMYAATWQRHRTVAAYMGGGPNTGIHKSTDGGETWTELQNGLPGANMGKIGLAISPQQPDIVYAAITLERTTGGVYKSDDRGASWQKMSDAVSGGTGPHYYQELYASPHHFGTIYLVSNYTLFSQDHGENFDRINVGNKHVDDHAIAFRKDDPDYLLFGTDGGIYETLDGTESWRFINNMPITQFYKVSVDDAKPFYNVYGGTQDNGSQGGPSRTDNDDGIRNADWYKTLFADGHDSATEPGNPNIIYAETQQGGLHRVDRITGDQVFIQPQPGKDEDFERYNWDAPIEVSFHKPTRLYFASQRVWRSENRGDSWTAISPDLTRDQERITLPIMGKQRSWENPWDVGAMSNYNTITSIGESPIDENLIYAGTDDGIIQVTEDGGENWRKIEVGSIRGIPSTAFVNDIKADHHDANTVYVALDNHKYGDFNPYLIKSTDRGRSWTSITGNLPDRNLVWRMVQDHVNKDLLFAATEFGIFFTIDGGNEWVELKGGAPTISFRDIVIQREHEDLVAASFGRSFFILDDYTPLREISEEALNQEAKLFDARETFWYVPNSVVSSMGANYYKADNPPFGAVFTYYLKEGYQSLEAQRKEQEQNLDEDADVPFPGWDALERELREEGPKVYITIKDQNGNVVNRVEGPTTKGLHRVNWELRYASKDVVSLDEPEGGGGFFGGGFMATPGTYTASLSKLVRGEVTQLSEPITFEVVPLESGAIEGASEQAIVEFRENLEALQQDLTQTTNNLRKQLDKVNAMQRALERAEEEAPELVTRLNDARLQLLQLNEEMNGSEAKDQIGERNPPSPRSRLFTGYRALSTTYGPTAMHREQVEIGKQELAEFKQDLNRFVNNVVPSLMRQVRDAGAPPIEGEN</sequence>
<accession>A0A6M1T012</accession>
<keyword evidence="3" id="KW-0732">Signal</keyword>
<feature type="coiled-coil region" evidence="2">
    <location>
        <begin position="936"/>
        <end position="1005"/>
    </location>
</feature>
<evidence type="ECO:0000256" key="2">
    <source>
        <dbReference type="SAM" id="Coils"/>
    </source>
</evidence>
<evidence type="ECO:0000313" key="6">
    <source>
        <dbReference type="Proteomes" id="UP000473278"/>
    </source>
</evidence>
<keyword evidence="1" id="KW-0677">Repeat</keyword>
<comment type="caution">
    <text evidence="5">The sequence shown here is derived from an EMBL/GenBank/DDBJ whole genome shotgun (WGS) entry which is preliminary data.</text>
</comment>
<organism evidence="5 6">
    <name type="scientific">Halalkalibaculum roseum</name>
    <dbReference type="NCBI Taxonomy" id="2709311"/>
    <lineage>
        <taxon>Bacteria</taxon>
        <taxon>Pseudomonadati</taxon>
        <taxon>Balneolota</taxon>
        <taxon>Balneolia</taxon>
        <taxon>Balneolales</taxon>
        <taxon>Balneolaceae</taxon>
        <taxon>Halalkalibaculum</taxon>
    </lineage>
</organism>
<feature type="domain" description="Sortilin N-terminal" evidence="4">
    <location>
        <begin position="128"/>
        <end position="254"/>
    </location>
</feature>
<dbReference type="SUPFAM" id="SSF110296">
    <property type="entry name" value="Oligoxyloglucan reducing end-specific cellobiohydrolase"/>
    <property type="match status" value="2"/>
</dbReference>
<evidence type="ECO:0000313" key="5">
    <source>
        <dbReference type="EMBL" id="NGP76137.1"/>
    </source>
</evidence>
<feature type="chain" id="PRO_5026812958" evidence="3">
    <location>
        <begin position="24"/>
        <end position="1082"/>
    </location>
</feature>
<dbReference type="InterPro" id="IPR015943">
    <property type="entry name" value="WD40/YVTN_repeat-like_dom_sf"/>
</dbReference>
<protein>
    <submittedName>
        <fullName evidence="5">Glycosyl hydrolase</fullName>
    </submittedName>
</protein>
<dbReference type="Gene3D" id="2.130.10.10">
    <property type="entry name" value="YVTN repeat-like/Quinoprotein amine dehydrogenase"/>
    <property type="match status" value="4"/>
</dbReference>
<dbReference type="GO" id="GO:0016787">
    <property type="term" value="F:hydrolase activity"/>
    <property type="evidence" value="ECO:0007669"/>
    <property type="project" value="UniProtKB-KW"/>
</dbReference>
<keyword evidence="5" id="KW-0378">Hydrolase</keyword>
<dbReference type="Proteomes" id="UP000473278">
    <property type="component" value="Unassembled WGS sequence"/>
</dbReference>
<proteinExistence type="predicted"/>
<gene>
    <name evidence="5" type="ORF">G3570_05810</name>
</gene>
<dbReference type="InterPro" id="IPR031778">
    <property type="entry name" value="Sortilin_N"/>
</dbReference>
<dbReference type="RefSeq" id="WP_165140214.1">
    <property type="nucleotide sequence ID" value="NZ_JAALLT010000002.1"/>
</dbReference>
<dbReference type="CDD" id="cd15482">
    <property type="entry name" value="Sialidase_non-viral"/>
    <property type="match status" value="1"/>
</dbReference>
<dbReference type="InterPro" id="IPR052025">
    <property type="entry name" value="Xyloglucanase_GH74"/>
</dbReference>
<dbReference type="AlphaFoldDB" id="A0A6M1T012"/>
<dbReference type="EMBL" id="JAALLT010000002">
    <property type="protein sequence ID" value="NGP76137.1"/>
    <property type="molecule type" value="Genomic_DNA"/>
</dbReference>
<dbReference type="PANTHER" id="PTHR43739:SF5">
    <property type="entry name" value="EXO-ALPHA-SIALIDASE"/>
    <property type="match status" value="1"/>
</dbReference>
<dbReference type="GO" id="GO:0010411">
    <property type="term" value="P:xyloglucan metabolic process"/>
    <property type="evidence" value="ECO:0007669"/>
    <property type="project" value="TreeGrafter"/>
</dbReference>
<keyword evidence="2" id="KW-0175">Coiled coil</keyword>
<dbReference type="PANTHER" id="PTHR43739">
    <property type="entry name" value="XYLOGLUCANASE (EUROFUNG)"/>
    <property type="match status" value="1"/>
</dbReference>
<keyword evidence="6" id="KW-1185">Reference proteome</keyword>
<evidence type="ECO:0000256" key="1">
    <source>
        <dbReference type="ARBA" id="ARBA00022737"/>
    </source>
</evidence>
<dbReference type="Pfam" id="PF15902">
    <property type="entry name" value="Sortilin-Vps10"/>
    <property type="match status" value="1"/>
</dbReference>
<evidence type="ECO:0000256" key="3">
    <source>
        <dbReference type="SAM" id="SignalP"/>
    </source>
</evidence>
<evidence type="ECO:0000259" key="4">
    <source>
        <dbReference type="Pfam" id="PF15902"/>
    </source>
</evidence>
<feature type="signal peptide" evidence="3">
    <location>
        <begin position="1"/>
        <end position="23"/>
    </location>
</feature>
<name>A0A6M1T012_9BACT</name>